<gene>
    <name evidence="1" type="ORF">G5C51_26770</name>
</gene>
<keyword evidence="2" id="KW-1185">Reference proteome</keyword>
<name>A0A6G4U5I4_9ACTN</name>
<dbReference type="Proteomes" id="UP000481583">
    <property type="component" value="Unassembled WGS sequence"/>
</dbReference>
<dbReference type="RefSeq" id="WP_165240789.1">
    <property type="nucleotide sequence ID" value="NZ_JAAKZV010000145.1"/>
</dbReference>
<dbReference type="PANTHER" id="PTHR41368:SF1">
    <property type="entry name" value="PROTEIN YGHO"/>
    <property type="match status" value="1"/>
</dbReference>
<sequence length="371" mass="41356">MTTTTTSTGTTRVTTRAQLRAFLDLPRQLHPRDRYVPIPHPQIRAWHRTGAAELHLAHDASGRATGRICLHRNDAFDAKRGARHQLFGLTEFTDAETAGRLFALAERHAAAAGADRLFGPVSLLPNETGGVITSGHDHRGFVDSAWNPAHYPAAYAEHGFTQAYPSDTWICDRIQQTDPDAAYPFDDTRLTTEGLRIHHGSRRRLTEQLPLLRTMLNASFAQLGYYTHLSAAQLAAQTDGLTHLLDERLLLYLTKDDTPIAFVLALPDISAFLMRTGGRLTLADQLHLLATRHHHRREAVLIVKGTIPQHQGHGYLTLLSRELHRGLRTGGYETLRSTFVERTNPASAASYRPIGGRPLHGYAFYEKRLTP</sequence>
<dbReference type="PANTHER" id="PTHR41368">
    <property type="entry name" value="PROTEIN YGHO"/>
    <property type="match status" value="1"/>
</dbReference>
<dbReference type="AlphaFoldDB" id="A0A6G4U5I4"/>
<dbReference type="Gene3D" id="3.40.630.30">
    <property type="match status" value="1"/>
</dbReference>
<organism evidence="1 2">
    <name type="scientific">Streptomyces coryli</name>
    <dbReference type="NCBI Taxonomy" id="1128680"/>
    <lineage>
        <taxon>Bacteria</taxon>
        <taxon>Bacillati</taxon>
        <taxon>Actinomycetota</taxon>
        <taxon>Actinomycetes</taxon>
        <taxon>Kitasatosporales</taxon>
        <taxon>Streptomycetaceae</taxon>
        <taxon>Streptomyces</taxon>
    </lineage>
</organism>
<comment type="caution">
    <text evidence="1">The sequence shown here is derived from an EMBL/GenBank/DDBJ whole genome shotgun (WGS) entry which is preliminary data.</text>
</comment>
<evidence type="ECO:0000313" key="1">
    <source>
        <dbReference type="EMBL" id="NGN67495.1"/>
    </source>
</evidence>
<evidence type="ECO:0000313" key="2">
    <source>
        <dbReference type="Proteomes" id="UP000481583"/>
    </source>
</evidence>
<evidence type="ECO:0008006" key="3">
    <source>
        <dbReference type="Google" id="ProtNLM"/>
    </source>
</evidence>
<dbReference type="EMBL" id="JAAKZV010000145">
    <property type="protein sequence ID" value="NGN67495.1"/>
    <property type="molecule type" value="Genomic_DNA"/>
</dbReference>
<proteinExistence type="predicted"/>
<reference evidence="1 2" key="1">
    <citation type="submission" date="2020-02" db="EMBL/GenBank/DDBJ databases">
        <title>Whole-genome analyses of novel actinobacteria.</title>
        <authorList>
            <person name="Sahin N."/>
        </authorList>
    </citation>
    <scope>NUCLEOTIDE SEQUENCE [LARGE SCALE GENOMIC DNA]</scope>
    <source>
        <strain evidence="1 2">A7024</strain>
    </source>
</reference>
<accession>A0A6G4U5I4</accession>
<dbReference type="InterPro" id="IPR039968">
    <property type="entry name" value="BcerS-like"/>
</dbReference>
<protein>
    <recommendedName>
        <fullName evidence="3">N-acetyltransferase domain-containing protein</fullName>
    </recommendedName>
</protein>
<dbReference type="SUPFAM" id="SSF55729">
    <property type="entry name" value="Acyl-CoA N-acyltransferases (Nat)"/>
    <property type="match status" value="1"/>
</dbReference>
<dbReference type="InterPro" id="IPR016181">
    <property type="entry name" value="Acyl_CoA_acyltransferase"/>
</dbReference>